<gene>
    <name evidence="1" type="ORF">AWB83_04717</name>
</gene>
<name>A0A158CVI9_9BURK</name>
<evidence type="ECO:0000313" key="2">
    <source>
        <dbReference type="Proteomes" id="UP000054978"/>
    </source>
</evidence>
<protein>
    <submittedName>
        <fullName evidence="1">Uncharacterized protein</fullName>
    </submittedName>
</protein>
<dbReference type="Proteomes" id="UP000054978">
    <property type="component" value="Unassembled WGS sequence"/>
</dbReference>
<comment type="caution">
    <text evidence="1">The sequence shown here is derived from an EMBL/GenBank/DDBJ whole genome shotgun (WGS) entry which is preliminary data.</text>
</comment>
<keyword evidence="2" id="KW-1185">Reference proteome</keyword>
<dbReference type="EMBL" id="FCOB02000023">
    <property type="protein sequence ID" value="SAK86251.1"/>
    <property type="molecule type" value="Genomic_DNA"/>
</dbReference>
<sequence length="291" mass="31112">MQPGMCTFDDPTDFCKAATVWVTSPCDAGGDVTRVKDASVLVMIVTTVGVDTARTTEGPAAHAANRHDRLDQWDQLGDVVTIGAGQDCRDRRAVGVGGDVVFGTGSRSIGGVRASFSPAPTARIDDESTTMREKSIFSAARSFASSSACRRSHMPACCQSRSLRQQLTPEPHPISAGRSRHRIPVFSTNKMPVSAARSGTGLRPGYWKRRGFAGGSSGSISAHSSSSMIGLPISSILLLCRSRLIYGHPRFCNSDLDEWMACTNLSGVVVRNSPRATMRIAPDGPYNRSSF</sequence>
<organism evidence="1 2">
    <name type="scientific">Caballeronia ptereochthonis</name>
    <dbReference type="NCBI Taxonomy" id="1777144"/>
    <lineage>
        <taxon>Bacteria</taxon>
        <taxon>Pseudomonadati</taxon>
        <taxon>Pseudomonadota</taxon>
        <taxon>Betaproteobacteria</taxon>
        <taxon>Burkholderiales</taxon>
        <taxon>Burkholderiaceae</taxon>
        <taxon>Caballeronia</taxon>
    </lineage>
</organism>
<evidence type="ECO:0000313" key="1">
    <source>
        <dbReference type="EMBL" id="SAK86251.1"/>
    </source>
</evidence>
<dbReference type="AlphaFoldDB" id="A0A158CVI9"/>
<reference evidence="1" key="1">
    <citation type="submission" date="2016-01" db="EMBL/GenBank/DDBJ databases">
        <authorList>
            <person name="Peeters C."/>
        </authorList>
    </citation>
    <scope>NUCLEOTIDE SEQUENCE [LARGE SCALE GENOMIC DNA]</scope>
    <source>
        <strain evidence="1">LMG 29326</strain>
    </source>
</reference>
<accession>A0A158CVI9</accession>
<proteinExistence type="predicted"/>
<dbReference type="STRING" id="1777144.AWB83_04717"/>